<name>A0AAW0URD5_SCYPA</name>
<protein>
    <submittedName>
        <fullName evidence="5">Uncharacterized protein</fullName>
    </submittedName>
</protein>
<reference evidence="5 6" key="1">
    <citation type="submission" date="2023-03" db="EMBL/GenBank/DDBJ databases">
        <title>High-quality genome of Scylla paramamosain provides insights in environmental adaptation.</title>
        <authorList>
            <person name="Zhang L."/>
        </authorList>
    </citation>
    <scope>NUCLEOTIDE SEQUENCE [LARGE SCALE GENOMIC DNA]</scope>
    <source>
        <strain evidence="5">LZ_2023a</strain>
        <tissue evidence="5">Muscle</tissue>
    </source>
</reference>
<evidence type="ECO:0000259" key="4">
    <source>
        <dbReference type="Pfam" id="PF23071"/>
    </source>
</evidence>
<feature type="domain" description="DUF7043" evidence="3">
    <location>
        <begin position="313"/>
        <end position="447"/>
    </location>
</feature>
<sequence>MKERDRNRVGEADADGKTEMLQTGRRKEEDGKVKDRPGTNPQEWRSPRMKVAGVLASEAGWRWCLLSLALLVPSATGACELPTHWRGGWFQSGVRDVISISRTEFSTKGVCTLSSGEKFLFKDRSDGCFRCVVISEKHPNVLQYKETLCEPSKDLSALCAQITGDALLYSMFRRDAPPDPCPFKGPLTFSYTGSHGQCSTPASTIDSCTSDSRLLFKYQACPDVQGTESSEVEVECIGHWKEGSTRYFVGRLKGRRAVTDEDRYRCFAWERVRSDKDPLDYRMAQSGDATCNGVFSAYDGAKNLRISKARSYSGCEFPPWVATHRRWHALDKGVSYSVTHHNTTLRLHHSHASRNQPLTLGLTQEKEEEPERTRVNPTGPEERLVCTQQRESTPSRVMLVTHVTTGCTSGFICTVFYRRDGHIIEMQQGSRTFRAVDACKAEHFNTSTAPHTTLTSSTPSRRACPFVGVWTAGEGECGHDVTHLRAGCSALYALKFVHACTEQTTKHSFVCHGHWAEGSSVFVVASTPDPPTHRLCLIATSVNNKKRSNSNSTSNSRTLQITAHAHSCPRRHVPRTTPLSFNLTAQGECAVAGSSSNSPAHWSPLLIQLSILLHLAPLAASLLSGAR</sequence>
<feature type="compositionally biased region" description="Basic and acidic residues" evidence="1">
    <location>
        <begin position="369"/>
        <end position="383"/>
    </location>
</feature>
<accession>A0AAW0URD5</accession>
<dbReference type="PANTHER" id="PTHR22255">
    <property type="entry name" value="LP06548P"/>
    <property type="match status" value="1"/>
</dbReference>
<evidence type="ECO:0000259" key="3">
    <source>
        <dbReference type="Pfam" id="PF23070"/>
    </source>
</evidence>
<dbReference type="AlphaFoldDB" id="A0AAW0URD5"/>
<keyword evidence="6" id="KW-1185">Reference proteome</keyword>
<evidence type="ECO:0000313" key="5">
    <source>
        <dbReference type="EMBL" id="KAK8402689.1"/>
    </source>
</evidence>
<feature type="region of interest" description="Disordered" evidence="1">
    <location>
        <begin position="1"/>
        <end position="45"/>
    </location>
</feature>
<feature type="compositionally biased region" description="Basic and acidic residues" evidence="1">
    <location>
        <begin position="1"/>
        <end position="18"/>
    </location>
</feature>
<evidence type="ECO:0000313" key="6">
    <source>
        <dbReference type="Proteomes" id="UP001487740"/>
    </source>
</evidence>
<organism evidence="5 6">
    <name type="scientific">Scylla paramamosain</name>
    <name type="common">Mud crab</name>
    <dbReference type="NCBI Taxonomy" id="85552"/>
    <lineage>
        <taxon>Eukaryota</taxon>
        <taxon>Metazoa</taxon>
        <taxon>Ecdysozoa</taxon>
        <taxon>Arthropoda</taxon>
        <taxon>Crustacea</taxon>
        <taxon>Multicrustacea</taxon>
        <taxon>Malacostraca</taxon>
        <taxon>Eumalacostraca</taxon>
        <taxon>Eucarida</taxon>
        <taxon>Decapoda</taxon>
        <taxon>Pleocyemata</taxon>
        <taxon>Brachyura</taxon>
        <taxon>Eubrachyura</taxon>
        <taxon>Portunoidea</taxon>
        <taxon>Portunidae</taxon>
        <taxon>Portuninae</taxon>
        <taxon>Scylla</taxon>
    </lineage>
</organism>
<dbReference type="EMBL" id="JARAKH010000007">
    <property type="protein sequence ID" value="KAK8402689.1"/>
    <property type="molecule type" value="Genomic_DNA"/>
</dbReference>
<dbReference type="InterPro" id="IPR055472">
    <property type="entry name" value="DUF7044"/>
</dbReference>
<feature type="compositionally biased region" description="Basic and acidic residues" evidence="1">
    <location>
        <begin position="25"/>
        <end position="37"/>
    </location>
</feature>
<dbReference type="GO" id="GO:0061909">
    <property type="term" value="P:autophagosome-lysosome fusion"/>
    <property type="evidence" value="ECO:0007669"/>
    <property type="project" value="TreeGrafter"/>
</dbReference>
<feature type="region of interest" description="Disordered" evidence="1">
    <location>
        <begin position="349"/>
        <end position="383"/>
    </location>
</feature>
<comment type="caution">
    <text evidence="5">The sequence shown here is derived from an EMBL/GenBank/DDBJ whole genome shotgun (WGS) entry which is preliminary data.</text>
</comment>
<feature type="domain" description="DUF7044" evidence="4">
    <location>
        <begin position="78"/>
        <end position="160"/>
    </location>
</feature>
<dbReference type="InterPro" id="IPR055470">
    <property type="entry name" value="DUF7042"/>
</dbReference>
<dbReference type="Pfam" id="PF23069">
    <property type="entry name" value="DUF7042"/>
    <property type="match status" value="1"/>
</dbReference>
<dbReference type="PANTHER" id="PTHR22255:SF9">
    <property type="entry name" value="LP06548P"/>
    <property type="match status" value="1"/>
</dbReference>
<evidence type="ECO:0000256" key="1">
    <source>
        <dbReference type="SAM" id="MobiDB-lite"/>
    </source>
</evidence>
<feature type="compositionally biased region" description="Polar residues" evidence="1">
    <location>
        <begin position="353"/>
        <end position="362"/>
    </location>
</feature>
<evidence type="ECO:0000259" key="2">
    <source>
        <dbReference type="Pfam" id="PF23069"/>
    </source>
</evidence>
<dbReference type="Proteomes" id="UP001487740">
    <property type="component" value="Unassembled WGS sequence"/>
</dbReference>
<proteinExistence type="predicted"/>
<dbReference type="Pfam" id="PF23071">
    <property type="entry name" value="DUF7044"/>
    <property type="match status" value="1"/>
</dbReference>
<gene>
    <name evidence="5" type="ORF">O3P69_000796</name>
</gene>
<dbReference type="InterPro" id="IPR055471">
    <property type="entry name" value="DUF7043"/>
</dbReference>
<feature type="domain" description="DUF7042" evidence="2">
    <location>
        <begin position="179"/>
        <end position="307"/>
    </location>
</feature>
<dbReference type="Pfam" id="PF23070">
    <property type="entry name" value="DUF7043"/>
    <property type="match status" value="1"/>
</dbReference>